<sequence length="103" mass="10717">MGFFIILMVLVVLPAILSTVIASILGYRSKTMPRARRIAYAALPAGLLPVSPAIVSVLHTYSSPVPVIAVTALGLIVAAVIAAPAAWLATRSKTPPPDPKAFD</sequence>
<organism evidence="2 3">
    <name type="scientific">Novosphingobium cyanobacteriorum</name>
    <dbReference type="NCBI Taxonomy" id="3024215"/>
    <lineage>
        <taxon>Bacteria</taxon>
        <taxon>Pseudomonadati</taxon>
        <taxon>Pseudomonadota</taxon>
        <taxon>Alphaproteobacteria</taxon>
        <taxon>Sphingomonadales</taxon>
        <taxon>Sphingomonadaceae</taxon>
        <taxon>Novosphingobium</taxon>
    </lineage>
</organism>
<evidence type="ECO:0000313" key="3">
    <source>
        <dbReference type="Proteomes" id="UP001222770"/>
    </source>
</evidence>
<reference evidence="2 3" key="1">
    <citation type="submission" date="2023-03" db="EMBL/GenBank/DDBJ databases">
        <title>Novosphingobium cyanobacteriorum sp. nov., isolated from a eutrophic reservoir during the Microcystis bloom period.</title>
        <authorList>
            <person name="Kang M."/>
            <person name="Le V."/>
            <person name="Ko S.-R."/>
            <person name="Lee S.-A."/>
            <person name="Ahn C.-Y."/>
        </authorList>
    </citation>
    <scope>NUCLEOTIDE SEQUENCE [LARGE SCALE GENOMIC DNA]</scope>
    <source>
        <strain evidence="2 3">HBC54</strain>
    </source>
</reference>
<dbReference type="Proteomes" id="UP001222770">
    <property type="component" value="Unassembled WGS sequence"/>
</dbReference>
<keyword evidence="1" id="KW-0812">Transmembrane</keyword>
<keyword evidence="1" id="KW-1133">Transmembrane helix</keyword>
<comment type="caution">
    <text evidence="2">The sequence shown here is derived from an EMBL/GenBank/DDBJ whole genome shotgun (WGS) entry which is preliminary data.</text>
</comment>
<dbReference type="EMBL" id="JAROCY010000017">
    <property type="protein sequence ID" value="MDF8334838.1"/>
    <property type="molecule type" value="Genomic_DNA"/>
</dbReference>
<proteinExistence type="predicted"/>
<protein>
    <submittedName>
        <fullName evidence="2">Uncharacterized protein</fullName>
    </submittedName>
</protein>
<dbReference type="RefSeq" id="WP_277279610.1">
    <property type="nucleotide sequence ID" value="NZ_JAROCY010000017.1"/>
</dbReference>
<feature type="transmembrane region" description="Helical" evidence="1">
    <location>
        <begin position="39"/>
        <end position="61"/>
    </location>
</feature>
<keyword evidence="3" id="KW-1185">Reference proteome</keyword>
<evidence type="ECO:0000313" key="2">
    <source>
        <dbReference type="EMBL" id="MDF8334838.1"/>
    </source>
</evidence>
<evidence type="ECO:0000256" key="1">
    <source>
        <dbReference type="SAM" id="Phobius"/>
    </source>
</evidence>
<feature type="transmembrane region" description="Helical" evidence="1">
    <location>
        <begin position="67"/>
        <end position="90"/>
    </location>
</feature>
<gene>
    <name evidence="2" type="ORF">POM99_16640</name>
</gene>
<feature type="transmembrane region" description="Helical" evidence="1">
    <location>
        <begin position="6"/>
        <end position="27"/>
    </location>
</feature>
<name>A0ABT6CMN7_9SPHN</name>
<keyword evidence="1" id="KW-0472">Membrane</keyword>
<accession>A0ABT6CMN7</accession>